<feature type="domain" description="YlxR" evidence="1">
    <location>
        <begin position="2"/>
        <end position="75"/>
    </location>
</feature>
<evidence type="ECO:0000259" key="1">
    <source>
        <dbReference type="Pfam" id="PF04296"/>
    </source>
</evidence>
<dbReference type="InterPro" id="IPR007393">
    <property type="entry name" value="YlxR_dom"/>
</dbReference>
<dbReference type="EMBL" id="DXBF01000040">
    <property type="protein sequence ID" value="HIZ62030.1"/>
    <property type="molecule type" value="Genomic_DNA"/>
</dbReference>
<comment type="caution">
    <text evidence="2">The sequence shown here is derived from an EMBL/GenBank/DDBJ whole genome shotgun (WGS) entry which is preliminary data.</text>
</comment>
<dbReference type="Proteomes" id="UP000824105">
    <property type="component" value="Unassembled WGS sequence"/>
</dbReference>
<dbReference type="Pfam" id="PF04296">
    <property type="entry name" value="YlxR"/>
    <property type="match status" value="1"/>
</dbReference>
<dbReference type="Gene3D" id="3.30.1230.10">
    <property type="entry name" value="YlxR-like"/>
    <property type="match status" value="1"/>
</dbReference>
<dbReference type="NCBIfam" id="NF047356">
    <property type="entry name" value="RNA_bind_RnpM"/>
    <property type="match status" value="1"/>
</dbReference>
<dbReference type="PANTHER" id="PTHR34215:SF1">
    <property type="entry name" value="YLXR DOMAIN-CONTAINING PROTEIN"/>
    <property type="match status" value="1"/>
</dbReference>
<dbReference type="CDD" id="cd00279">
    <property type="entry name" value="YlxR"/>
    <property type="match status" value="1"/>
</dbReference>
<sequence length="93" mass="10365">MRRCVGCNAQRPKRELVRVVRSPEGVISIDLRGKAPGRGAYLCPSAACLARARKAKRLERTFEVPIPAEIYDRLTEEIQCAEQMAKEAADHGE</sequence>
<gene>
    <name evidence="2" type="ORF">H9724_04580</name>
</gene>
<reference evidence="2" key="1">
    <citation type="journal article" date="2021" name="PeerJ">
        <title>Extensive microbial diversity within the chicken gut microbiome revealed by metagenomics and culture.</title>
        <authorList>
            <person name="Gilroy R."/>
            <person name="Ravi A."/>
            <person name="Getino M."/>
            <person name="Pursley I."/>
            <person name="Horton D.L."/>
            <person name="Alikhan N.F."/>
            <person name="Baker D."/>
            <person name="Gharbi K."/>
            <person name="Hall N."/>
            <person name="Watson M."/>
            <person name="Adriaenssens E.M."/>
            <person name="Foster-Nyarko E."/>
            <person name="Jarju S."/>
            <person name="Secka A."/>
            <person name="Antonio M."/>
            <person name="Oren A."/>
            <person name="Chaudhuri R.R."/>
            <person name="La Ragione R."/>
            <person name="Hildebrand F."/>
            <person name="Pallen M.J."/>
        </authorList>
    </citation>
    <scope>NUCLEOTIDE SEQUENCE</scope>
    <source>
        <strain evidence="2">CHK188-11489</strain>
    </source>
</reference>
<dbReference type="SUPFAM" id="SSF64376">
    <property type="entry name" value="YlxR-like"/>
    <property type="match status" value="1"/>
</dbReference>
<name>A0A9D2JNJ1_9FIRM</name>
<dbReference type="InterPro" id="IPR035931">
    <property type="entry name" value="YlxR-like_sf"/>
</dbReference>
<dbReference type="InterPro" id="IPR037465">
    <property type="entry name" value="YlxR"/>
</dbReference>
<evidence type="ECO:0000313" key="3">
    <source>
        <dbReference type="Proteomes" id="UP000824105"/>
    </source>
</evidence>
<evidence type="ECO:0000313" key="2">
    <source>
        <dbReference type="EMBL" id="HIZ62030.1"/>
    </source>
</evidence>
<organism evidence="2 3">
    <name type="scientific">Candidatus Gemmiger avistercoris</name>
    <dbReference type="NCBI Taxonomy" id="2838606"/>
    <lineage>
        <taxon>Bacteria</taxon>
        <taxon>Bacillati</taxon>
        <taxon>Bacillota</taxon>
        <taxon>Clostridia</taxon>
        <taxon>Eubacteriales</taxon>
        <taxon>Gemmiger</taxon>
    </lineage>
</organism>
<accession>A0A9D2JNJ1</accession>
<dbReference type="AlphaFoldDB" id="A0A9D2JNJ1"/>
<reference evidence="2" key="2">
    <citation type="submission" date="2021-04" db="EMBL/GenBank/DDBJ databases">
        <authorList>
            <person name="Gilroy R."/>
        </authorList>
    </citation>
    <scope>NUCLEOTIDE SEQUENCE</scope>
    <source>
        <strain evidence="2">CHK188-11489</strain>
    </source>
</reference>
<dbReference type="PANTHER" id="PTHR34215">
    <property type="entry name" value="BLL0784 PROTEIN"/>
    <property type="match status" value="1"/>
</dbReference>
<protein>
    <submittedName>
        <fullName evidence="2">YlxR family protein</fullName>
    </submittedName>
</protein>
<proteinExistence type="predicted"/>